<reference evidence="2 3" key="1">
    <citation type="submission" date="2020-03" db="EMBL/GenBank/DDBJ databases">
        <title>Dissostichus mawsoni Genome sequencing and assembly.</title>
        <authorList>
            <person name="Park H."/>
        </authorList>
    </citation>
    <scope>NUCLEOTIDE SEQUENCE [LARGE SCALE GENOMIC DNA]</scope>
    <source>
        <strain evidence="2">DM0001</strain>
        <tissue evidence="2">Muscle</tissue>
    </source>
</reference>
<protein>
    <submittedName>
        <fullName evidence="2">Uncharacterized protein</fullName>
    </submittedName>
</protein>
<evidence type="ECO:0000313" key="2">
    <source>
        <dbReference type="EMBL" id="KAF3840673.1"/>
    </source>
</evidence>
<dbReference type="Proteomes" id="UP000518266">
    <property type="component" value="Unassembled WGS sequence"/>
</dbReference>
<dbReference type="AlphaFoldDB" id="A0A7J5XV52"/>
<feature type="non-terminal residue" evidence="2">
    <location>
        <position position="1"/>
    </location>
</feature>
<evidence type="ECO:0000313" key="3">
    <source>
        <dbReference type="Proteomes" id="UP000518266"/>
    </source>
</evidence>
<keyword evidence="3" id="KW-1185">Reference proteome</keyword>
<feature type="region of interest" description="Disordered" evidence="1">
    <location>
        <begin position="25"/>
        <end position="52"/>
    </location>
</feature>
<sequence>MYVANALQGHAGSSMQCFNIAEKKKHRTPVEAMMSPGTMKDIPQAEDTKAPAMSEPRMFPTEVFQTVAPGFHVTPFRSDVTTKQEAASIKTEQIIDSPHSVAALKTCHLPQSSAGGQLPG</sequence>
<evidence type="ECO:0000256" key="1">
    <source>
        <dbReference type="SAM" id="MobiDB-lite"/>
    </source>
</evidence>
<proteinExistence type="predicted"/>
<accession>A0A7J5XV52</accession>
<gene>
    <name evidence="2" type="ORF">F7725_006535</name>
</gene>
<name>A0A7J5XV52_DISMA</name>
<dbReference type="EMBL" id="JAAKFY010000020">
    <property type="protein sequence ID" value="KAF3840673.1"/>
    <property type="molecule type" value="Genomic_DNA"/>
</dbReference>
<comment type="caution">
    <text evidence="2">The sequence shown here is derived from an EMBL/GenBank/DDBJ whole genome shotgun (WGS) entry which is preliminary data.</text>
</comment>
<organism evidence="2 3">
    <name type="scientific">Dissostichus mawsoni</name>
    <name type="common">Antarctic cod</name>
    <dbReference type="NCBI Taxonomy" id="36200"/>
    <lineage>
        <taxon>Eukaryota</taxon>
        <taxon>Metazoa</taxon>
        <taxon>Chordata</taxon>
        <taxon>Craniata</taxon>
        <taxon>Vertebrata</taxon>
        <taxon>Euteleostomi</taxon>
        <taxon>Actinopterygii</taxon>
        <taxon>Neopterygii</taxon>
        <taxon>Teleostei</taxon>
        <taxon>Neoteleostei</taxon>
        <taxon>Acanthomorphata</taxon>
        <taxon>Eupercaria</taxon>
        <taxon>Perciformes</taxon>
        <taxon>Notothenioidei</taxon>
        <taxon>Nototheniidae</taxon>
        <taxon>Dissostichus</taxon>
    </lineage>
</organism>